<dbReference type="Gene3D" id="1.10.150.20">
    <property type="entry name" value="5' to 3' exonuclease, C-terminal subdomain"/>
    <property type="match status" value="1"/>
</dbReference>
<proteinExistence type="inferred from homology"/>
<feature type="domain" description="UmuC" evidence="16">
    <location>
        <begin position="8"/>
        <end position="189"/>
    </location>
</feature>
<dbReference type="GO" id="GO:0042276">
    <property type="term" value="P:error-prone translesion synthesis"/>
    <property type="evidence" value="ECO:0007669"/>
    <property type="project" value="TreeGrafter"/>
</dbReference>
<evidence type="ECO:0000256" key="6">
    <source>
        <dbReference type="ARBA" id="ARBA00022695"/>
    </source>
</evidence>
<dbReference type="InterPro" id="IPR043128">
    <property type="entry name" value="Rev_trsase/Diguanyl_cyclase"/>
</dbReference>
<evidence type="ECO:0000256" key="9">
    <source>
        <dbReference type="ARBA" id="ARBA00022763"/>
    </source>
</evidence>
<keyword evidence="10 15" id="KW-0460">Magnesium</keyword>
<dbReference type="InterPro" id="IPR001126">
    <property type="entry name" value="UmuC"/>
</dbReference>
<dbReference type="PROSITE" id="PS50173">
    <property type="entry name" value="UMUC"/>
    <property type="match status" value="1"/>
</dbReference>
<gene>
    <name evidence="15 17" type="primary">dinB</name>
    <name evidence="17" type="ORF">SHEWBE_3963</name>
</gene>
<dbReference type="PANTHER" id="PTHR11076:SF33">
    <property type="entry name" value="DNA POLYMERASE KAPPA"/>
    <property type="match status" value="1"/>
</dbReference>
<dbReference type="FunFam" id="3.30.70.270:FF:000002">
    <property type="entry name" value="DNA polymerase IV"/>
    <property type="match status" value="1"/>
</dbReference>
<dbReference type="Pfam" id="PF11799">
    <property type="entry name" value="IMS_C"/>
    <property type="match status" value="1"/>
</dbReference>
<evidence type="ECO:0000313" key="18">
    <source>
        <dbReference type="Proteomes" id="UP000250123"/>
    </source>
</evidence>
<evidence type="ECO:0000256" key="5">
    <source>
        <dbReference type="ARBA" id="ARBA00022679"/>
    </source>
</evidence>
<comment type="cofactor">
    <cofactor evidence="15">
        <name>Mg(2+)</name>
        <dbReference type="ChEBI" id="CHEBI:18420"/>
    </cofactor>
    <text evidence="15">Binds 2 magnesium ions per subunit.</text>
</comment>
<keyword evidence="7 15" id="KW-0235">DNA replication</keyword>
<feature type="site" description="Substrate discrimination" evidence="15">
    <location>
        <position position="17"/>
    </location>
</feature>
<keyword evidence="5 15" id="KW-0808">Transferase</keyword>
<dbReference type="KEGG" id="sbk:SHEWBE_3963"/>
<keyword evidence="4 15" id="KW-0963">Cytoplasm</keyword>
<keyword evidence="8 15" id="KW-0479">Metal-binding</keyword>
<feature type="active site" evidence="15">
    <location>
        <position position="108"/>
    </location>
</feature>
<dbReference type="GO" id="GO:0003887">
    <property type="term" value="F:DNA-directed DNA polymerase activity"/>
    <property type="evidence" value="ECO:0007669"/>
    <property type="project" value="UniProtKB-UniRule"/>
</dbReference>
<dbReference type="InterPro" id="IPR053848">
    <property type="entry name" value="IMS_HHH_1"/>
</dbReference>
<comment type="subcellular location">
    <subcellularLocation>
        <location evidence="1 15">Cytoplasm</location>
    </subcellularLocation>
</comment>
<dbReference type="GO" id="GO:0009432">
    <property type="term" value="P:SOS response"/>
    <property type="evidence" value="ECO:0007669"/>
    <property type="project" value="TreeGrafter"/>
</dbReference>
<dbReference type="NCBIfam" id="NF002677">
    <property type="entry name" value="PRK02406.1"/>
    <property type="match status" value="1"/>
</dbReference>
<evidence type="ECO:0000259" key="16">
    <source>
        <dbReference type="PROSITE" id="PS50173"/>
    </source>
</evidence>
<comment type="function">
    <text evidence="15">Poorly processive, error-prone DNA polymerase involved in untargeted mutagenesis. Copies undamaged DNA at stalled replication forks, which arise in vivo from mismatched or misaligned primer ends. These misaligned primers can be extended by PolIV. Exhibits no 3'-5' exonuclease (proofreading) activity. May be involved in translesional synthesis, in conjunction with the beta clamp from PolIII.</text>
</comment>
<dbReference type="InterPro" id="IPR022880">
    <property type="entry name" value="DNApol_IV"/>
</dbReference>
<evidence type="ECO:0000256" key="11">
    <source>
        <dbReference type="ARBA" id="ARBA00022932"/>
    </source>
</evidence>
<dbReference type="InterPro" id="IPR050116">
    <property type="entry name" value="DNA_polymerase-Y"/>
</dbReference>
<dbReference type="SUPFAM" id="SSF56672">
    <property type="entry name" value="DNA/RNA polymerases"/>
    <property type="match status" value="1"/>
</dbReference>
<dbReference type="GO" id="GO:0006261">
    <property type="term" value="P:DNA-templated DNA replication"/>
    <property type="evidence" value="ECO:0007669"/>
    <property type="project" value="UniProtKB-UniRule"/>
</dbReference>
<feature type="binding site" evidence="15">
    <location>
        <position position="12"/>
    </location>
    <ligand>
        <name>Mg(2+)</name>
        <dbReference type="ChEBI" id="CHEBI:18420"/>
    </ligand>
</feature>
<dbReference type="AlphaFoldDB" id="A0A330M5Z7"/>
<evidence type="ECO:0000256" key="1">
    <source>
        <dbReference type="ARBA" id="ARBA00004496"/>
    </source>
</evidence>
<evidence type="ECO:0000256" key="4">
    <source>
        <dbReference type="ARBA" id="ARBA00022490"/>
    </source>
</evidence>
<evidence type="ECO:0000313" key="17">
    <source>
        <dbReference type="EMBL" id="SQH77926.1"/>
    </source>
</evidence>
<keyword evidence="6 15" id="KW-0548">Nucleotidyltransferase</keyword>
<dbReference type="GO" id="GO:0005829">
    <property type="term" value="C:cytosol"/>
    <property type="evidence" value="ECO:0007669"/>
    <property type="project" value="TreeGrafter"/>
</dbReference>
<dbReference type="Gene3D" id="3.30.70.270">
    <property type="match status" value="1"/>
</dbReference>
<dbReference type="EC" id="2.7.7.7" evidence="15"/>
<keyword evidence="3 15" id="KW-0515">Mutator protein</keyword>
<evidence type="ECO:0000256" key="15">
    <source>
        <dbReference type="HAMAP-Rule" id="MF_01113"/>
    </source>
</evidence>
<dbReference type="Gene3D" id="3.30.1490.100">
    <property type="entry name" value="DNA polymerase, Y-family, little finger domain"/>
    <property type="match status" value="1"/>
</dbReference>
<dbReference type="SUPFAM" id="SSF100879">
    <property type="entry name" value="Lesion bypass DNA polymerase (Y-family), little finger domain"/>
    <property type="match status" value="1"/>
</dbReference>
<dbReference type="EMBL" id="LS483452">
    <property type="protein sequence ID" value="SQH77926.1"/>
    <property type="molecule type" value="Genomic_DNA"/>
</dbReference>
<dbReference type="GO" id="GO:0000287">
    <property type="term" value="F:magnesium ion binding"/>
    <property type="evidence" value="ECO:0007669"/>
    <property type="project" value="UniProtKB-UniRule"/>
</dbReference>
<evidence type="ECO:0000256" key="8">
    <source>
        <dbReference type="ARBA" id="ARBA00022723"/>
    </source>
</evidence>
<evidence type="ECO:0000256" key="2">
    <source>
        <dbReference type="ARBA" id="ARBA00010945"/>
    </source>
</evidence>
<dbReference type="InterPro" id="IPR036775">
    <property type="entry name" value="DNA_pol_Y-fam_lit_finger_sf"/>
</dbReference>
<dbReference type="Pfam" id="PF21999">
    <property type="entry name" value="IMS_HHH_1"/>
    <property type="match status" value="1"/>
</dbReference>
<dbReference type="GO" id="GO:0003684">
    <property type="term" value="F:damaged DNA binding"/>
    <property type="evidence" value="ECO:0007669"/>
    <property type="project" value="InterPro"/>
</dbReference>
<evidence type="ECO:0000256" key="10">
    <source>
        <dbReference type="ARBA" id="ARBA00022842"/>
    </source>
</evidence>
<feature type="binding site" evidence="15">
    <location>
        <position position="107"/>
    </location>
    <ligand>
        <name>Mg(2+)</name>
        <dbReference type="ChEBI" id="CHEBI:18420"/>
    </ligand>
</feature>
<dbReference type="PANTHER" id="PTHR11076">
    <property type="entry name" value="DNA REPAIR POLYMERASE UMUC / TRANSFERASE FAMILY MEMBER"/>
    <property type="match status" value="1"/>
</dbReference>
<organism evidence="17 18">
    <name type="scientific">Shewanella benthica</name>
    <dbReference type="NCBI Taxonomy" id="43661"/>
    <lineage>
        <taxon>Bacteria</taxon>
        <taxon>Pseudomonadati</taxon>
        <taxon>Pseudomonadota</taxon>
        <taxon>Gammaproteobacteria</taxon>
        <taxon>Alteromonadales</taxon>
        <taxon>Shewanellaceae</taxon>
        <taxon>Shewanella</taxon>
    </lineage>
</organism>
<evidence type="ECO:0000256" key="13">
    <source>
        <dbReference type="ARBA" id="ARBA00023204"/>
    </source>
</evidence>
<keyword evidence="13 15" id="KW-0234">DNA repair</keyword>
<dbReference type="FunFam" id="3.40.1170.60:FF:000001">
    <property type="entry name" value="DNA polymerase IV"/>
    <property type="match status" value="1"/>
</dbReference>
<comment type="similarity">
    <text evidence="2 15">Belongs to the DNA polymerase type-Y family.</text>
</comment>
<comment type="subunit">
    <text evidence="15">Monomer.</text>
</comment>
<dbReference type="HAMAP" id="MF_01113">
    <property type="entry name" value="DNApol_IV"/>
    <property type="match status" value="1"/>
</dbReference>
<evidence type="ECO:0000256" key="3">
    <source>
        <dbReference type="ARBA" id="ARBA00022457"/>
    </source>
</evidence>
<dbReference type="Gene3D" id="3.40.1170.60">
    <property type="match status" value="1"/>
</dbReference>
<dbReference type="FunFam" id="1.10.150.20:FF:000019">
    <property type="entry name" value="DNA polymerase IV"/>
    <property type="match status" value="1"/>
</dbReference>
<accession>A0A330M5Z7</accession>
<reference evidence="18" key="1">
    <citation type="submission" date="2018-06" db="EMBL/GenBank/DDBJ databases">
        <authorList>
            <person name="Cea G.-C."/>
            <person name="William W."/>
        </authorList>
    </citation>
    <scope>NUCLEOTIDE SEQUENCE [LARGE SCALE GENOMIC DNA]</scope>
    <source>
        <strain evidence="18">DB21MT-2</strain>
    </source>
</reference>
<comment type="catalytic activity">
    <reaction evidence="14 15">
        <text>DNA(n) + a 2'-deoxyribonucleoside 5'-triphosphate = DNA(n+1) + diphosphate</text>
        <dbReference type="Rhea" id="RHEA:22508"/>
        <dbReference type="Rhea" id="RHEA-COMP:17339"/>
        <dbReference type="Rhea" id="RHEA-COMP:17340"/>
        <dbReference type="ChEBI" id="CHEBI:33019"/>
        <dbReference type="ChEBI" id="CHEBI:61560"/>
        <dbReference type="ChEBI" id="CHEBI:173112"/>
        <dbReference type="EC" id="2.7.7.7"/>
    </reaction>
</comment>
<keyword evidence="12 15" id="KW-0238">DNA-binding</keyword>
<keyword evidence="11 15" id="KW-0239">DNA-directed DNA polymerase</keyword>
<sequence length="365" mass="40168">MKTALKKIIHIDMDCYFAAVEMRDFPELRGKPIAVGGRSDRRGVISTCNYEARVFGVRSAMASGYALKLCPDLVLVPGRMSVYKEVSMQIREVFAHYTDLIEPLSLDEAYLDVTDCTQCQGSATLIAAAIRQEIFEVTGLTASAGIAPVKFLAKVASDLNKPNGQYVITPDMISPFVKSLPLTKIPGVGKVTGKKLEDIGLKTCGDLQDYPKSALIERFGKFGAVLIERAQGIDERSISPHRERKSVGVETTLAKDIYTLDQCHGVMPQLIQELAARMTRSAKGRSINKQVVKLKFSDFKQTTIEHRADEMSVKLFYDLLAQALERQQGRGIRLLGVSVGLASQSAVNTRAADNEVRESQMDLGF</sequence>
<dbReference type="Proteomes" id="UP000250123">
    <property type="component" value="Chromosome SHEWBE"/>
</dbReference>
<dbReference type="CDD" id="cd03586">
    <property type="entry name" value="PolY_Pol_IV_kappa"/>
    <property type="match status" value="1"/>
</dbReference>
<dbReference type="InterPro" id="IPR017961">
    <property type="entry name" value="DNA_pol_Y-fam_little_finger"/>
</dbReference>
<dbReference type="GO" id="GO:0006281">
    <property type="term" value="P:DNA repair"/>
    <property type="evidence" value="ECO:0007669"/>
    <property type="project" value="UniProtKB-UniRule"/>
</dbReference>
<dbReference type="Pfam" id="PF00817">
    <property type="entry name" value="IMS"/>
    <property type="match status" value="1"/>
</dbReference>
<protein>
    <recommendedName>
        <fullName evidence="15">DNA polymerase IV</fullName>
        <shortName evidence="15">Pol IV</shortName>
        <ecNumber evidence="15">2.7.7.7</ecNumber>
    </recommendedName>
</protein>
<evidence type="ECO:0000256" key="7">
    <source>
        <dbReference type="ARBA" id="ARBA00022705"/>
    </source>
</evidence>
<evidence type="ECO:0000256" key="14">
    <source>
        <dbReference type="ARBA" id="ARBA00049244"/>
    </source>
</evidence>
<dbReference type="InterPro" id="IPR043502">
    <property type="entry name" value="DNA/RNA_pol_sf"/>
</dbReference>
<name>A0A330M5Z7_9GAMM</name>
<keyword evidence="9 15" id="KW-0227">DNA damage</keyword>
<evidence type="ECO:0000256" key="12">
    <source>
        <dbReference type="ARBA" id="ARBA00023125"/>
    </source>
</evidence>